<feature type="compositionally biased region" description="Low complexity" evidence="1">
    <location>
        <begin position="461"/>
        <end position="476"/>
    </location>
</feature>
<gene>
    <name evidence="4" type="ORF">MEDL_23814</name>
</gene>
<feature type="signal peptide" evidence="3">
    <location>
        <begin position="1"/>
        <end position="26"/>
    </location>
</feature>
<evidence type="ECO:0000256" key="3">
    <source>
        <dbReference type="SAM" id="SignalP"/>
    </source>
</evidence>
<feature type="region of interest" description="Disordered" evidence="1">
    <location>
        <begin position="417"/>
        <end position="486"/>
    </location>
</feature>
<feature type="region of interest" description="Disordered" evidence="1">
    <location>
        <begin position="156"/>
        <end position="185"/>
    </location>
</feature>
<evidence type="ECO:0000256" key="2">
    <source>
        <dbReference type="SAM" id="Phobius"/>
    </source>
</evidence>
<proteinExistence type="predicted"/>
<keyword evidence="3" id="KW-0732">Signal</keyword>
<sequence length="486" mass="53706">MESKLLMSACWLQLVILGFKGNTVNSINTKRVTNGTKHSCHSDQIYDSTHRQFKINSKETQNIAFQNASSLYSITIVVLPLECSPSLWLQDCNSGLIYNLTTSRRKALFRLNVTKTAMHLGNTYILSFVRNDSCSNTTFIVFERKDSVTTASTTAELGRSTTQKSSTMTENHVTNLEPSTTESTPFTKYTTTLSNVSGGVISNKINLQTTGNLNFNTPGSSPGSVSSNNQILFSSQEPNFITTKMEFSSSTTSLRSVLPLNFSNSTPKILKVISVVPSKVHYTIADSLTTFKANISEPPDSKDLSTSPTVDVKLENTKKDNPNSTIALGITISLFALAVIIIALMIIRVLYKSRKNVDLTSDAISTVFCSNDFVHSTGFINDAPSSIAPQDFIKIRKVSDSTTDEMMEVEDQRFNNKTYGESTFGSSSTPRHSPNRVNQDSKYAGLSGFKKYPAPQPSKASSYVSNRNSRYNSQQSDTDYFQYKRH</sequence>
<keyword evidence="5" id="KW-1185">Reference proteome</keyword>
<evidence type="ECO:0000313" key="5">
    <source>
        <dbReference type="Proteomes" id="UP000683360"/>
    </source>
</evidence>
<evidence type="ECO:0000256" key="1">
    <source>
        <dbReference type="SAM" id="MobiDB-lite"/>
    </source>
</evidence>
<protein>
    <submittedName>
        <fullName evidence="4">Uncharacterized protein</fullName>
    </submittedName>
</protein>
<keyword evidence="2" id="KW-0472">Membrane</keyword>
<dbReference type="Proteomes" id="UP000683360">
    <property type="component" value="Unassembled WGS sequence"/>
</dbReference>
<dbReference type="EMBL" id="CAJPWZ010001208">
    <property type="protein sequence ID" value="CAG2209676.1"/>
    <property type="molecule type" value="Genomic_DNA"/>
</dbReference>
<name>A0A8S3RKF8_MYTED</name>
<keyword evidence="2" id="KW-0812">Transmembrane</keyword>
<reference evidence="4" key="1">
    <citation type="submission" date="2021-03" db="EMBL/GenBank/DDBJ databases">
        <authorList>
            <person name="Bekaert M."/>
        </authorList>
    </citation>
    <scope>NUCLEOTIDE SEQUENCE</scope>
</reference>
<comment type="caution">
    <text evidence="4">The sequence shown here is derived from an EMBL/GenBank/DDBJ whole genome shotgun (WGS) entry which is preliminary data.</text>
</comment>
<evidence type="ECO:0000313" key="4">
    <source>
        <dbReference type="EMBL" id="CAG2209676.1"/>
    </source>
</evidence>
<dbReference type="AlphaFoldDB" id="A0A8S3RKF8"/>
<feature type="chain" id="PRO_5035826379" evidence="3">
    <location>
        <begin position="27"/>
        <end position="486"/>
    </location>
</feature>
<accession>A0A8S3RKF8</accession>
<dbReference type="OrthoDB" id="6133954at2759"/>
<keyword evidence="2" id="KW-1133">Transmembrane helix</keyword>
<feature type="compositionally biased region" description="Polar residues" evidence="1">
    <location>
        <begin position="417"/>
        <end position="441"/>
    </location>
</feature>
<organism evidence="4 5">
    <name type="scientific">Mytilus edulis</name>
    <name type="common">Blue mussel</name>
    <dbReference type="NCBI Taxonomy" id="6550"/>
    <lineage>
        <taxon>Eukaryota</taxon>
        <taxon>Metazoa</taxon>
        <taxon>Spiralia</taxon>
        <taxon>Lophotrochozoa</taxon>
        <taxon>Mollusca</taxon>
        <taxon>Bivalvia</taxon>
        <taxon>Autobranchia</taxon>
        <taxon>Pteriomorphia</taxon>
        <taxon>Mytilida</taxon>
        <taxon>Mytiloidea</taxon>
        <taxon>Mytilidae</taxon>
        <taxon>Mytilinae</taxon>
        <taxon>Mytilus</taxon>
    </lineage>
</organism>
<feature type="transmembrane region" description="Helical" evidence="2">
    <location>
        <begin position="326"/>
        <end position="351"/>
    </location>
</feature>